<gene>
    <name evidence="3" type="ORF">ISN44_As10g009520</name>
</gene>
<dbReference type="Pfam" id="PF03732">
    <property type="entry name" value="Retrotrans_gag"/>
    <property type="match status" value="1"/>
</dbReference>
<dbReference type="CDD" id="cd00303">
    <property type="entry name" value="retropepsin_like"/>
    <property type="match status" value="1"/>
</dbReference>
<evidence type="ECO:0000256" key="1">
    <source>
        <dbReference type="SAM" id="MobiDB-lite"/>
    </source>
</evidence>
<sequence length="1000" mass="112324">MHTRSRGNQNLLFNDNIDRIARQLREQTATDTMADIVDDQDQPNNTGAGDFPHNDHNRRHGIVPPPVQNNNFEIKSGLIAMVQGNKFHGLPMEDPLDHLDEFERLCGLTKINGVSENGFKLRLFPFSLGNKAHLWEKTLPQGSITTWDDCKKAFLAKFFSNSRTARLRNEISGFTQKNAETFCEAWERFKGYQTKCPHHGFGKASLLSTLYRGVLPKIRMLLDTASNGNFLNKDVGEGWELVENLAHSDGNYNEDYDRNIRTSPDTDDKHRKEMKALNDKLDKLLQVQQTHVHFVSEDEPFQVQEGENDQYVEISYIQNQGGYNKGYTNYRPNSNLSYRSPNGFVPKQQFQGGYQQQQPPHGFPPQQHQEPAPQDSDMKTMLHQIIQGQATGAVEIAKKMGELNSKVDCTFNDLNNKLETLSTKIRYMEGHIASTSAPKATGLPGKSIQNTKEYVNAITLGTCKELPNREGPQKTTGDSVYQDGEDFCQNEYSAEKATEEPILNPSTRSLAPSASQFVEKPAATKTKENVFVPPPYKPPLPFPGRFKKVLIQKYEALLEKQLKDLEVTMPLVDCLALIPDSHKYVKDMITKRIREVQGKVVLSHECSAIIQTKIIPKKLGDPGSFNLPCSLGPLAFSNCLCDLGESISLMPLSVAKRLGFSKYKSCNISLILADRSVRLPHGLLEDLPIRIGNVEVPTDFIVLEIDEEPKDPLILGRPFLATAGAVIDVKKGKIDLNLGKDFKMKLDINDAMKKPTIEGKTFLVKEMDRLADELLEELVDEDHLQTALTKSGEVGYLPSETLSSENLLNSCKVTTGSDVIEGLIASEKNGMAANEASSTHARLVDSTVYSSNLLTRPQSSRSTKLLDQKLEYHNFASRDWLKLMERSKWQDQAIRELTDTVRNLKDQINVLHGKANQGPLNIKDVPNAEAIALVGEEKNELTLEWSIEEHYPTDQKEAYFEETAIEYSVADLSKEHAEFDDPSTEEEEETSFHLHKPPKA</sequence>
<organism evidence="3 4">
    <name type="scientific">Arabidopsis suecica</name>
    <name type="common">Swedish thale-cress</name>
    <name type="synonym">Cardaminopsis suecica</name>
    <dbReference type="NCBI Taxonomy" id="45249"/>
    <lineage>
        <taxon>Eukaryota</taxon>
        <taxon>Viridiplantae</taxon>
        <taxon>Streptophyta</taxon>
        <taxon>Embryophyta</taxon>
        <taxon>Tracheophyta</taxon>
        <taxon>Spermatophyta</taxon>
        <taxon>Magnoliopsida</taxon>
        <taxon>eudicotyledons</taxon>
        <taxon>Gunneridae</taxon>
        <taxon>Pentapetalae</taxon>
        <taxon>rosids</taxon>
        <taxon>malvids</taxon>
        <taxon>Brassicales</taxon>
        <taxon>Brassicaceae</taxon>
        <taxon>Camelineae</taxon>
        <taxon>Arabidopsis</taxon>
    </lineage>
</organism>
<evidence type="ECO:0000313" key="4">
    <source>
        <dbReference type="Proteomes" id="UP000694251"/>
    </source>
</evidence>
<feature type="region of interest" description="Disordered" evidence="1">
    <location>
        <begin position="971"/>
        <end position="1000"/>
    </location>
</feature>
<accession>A0A8T1ZX81</accession>
<name>A0A8T1ZX81_ARASU</name>
<dbReference type="InterPro" id="IPR005162">
    <property type="entry name" value="Retrotrans_gag_dom"/>
</dbReference>
<dbReference type="AlphaFoldDB" id="A0A8T1ZX81"/>
<reference evidence="3 4" key="1">
    <citation type="submission" date="2020-12" db="EMBL/GenBank/DDBJ databases">
        <title>Concerted genomic and epigenomic changes stabilize Arabidopsis allopolyploids.</title>
        <authorList>
            <person name="Chen Z."/>
        </authorList>
    </citation>
    <scope>NUCLEOTIDE SEQUENCE [LARGE SCALE GENOMIC DNA]</scope>
    <source>
        <strain evidence="3">As9502</strain>
        <tissue evidence="3">Leaf</tissue>
    </source>
</reference>
<dbReference type="PANTHER" id="PTHR33067:SF31">
    <property type="entry name" value="RNA-DIRECTED DNA POLYMERASE"/>
    <property type="match status" value="1"/>
</dbReference>
<feature type="domain" description="Retrotransposon gag" evidence="2">
    <location>
        <begin position="122"/>
        <end position="214"/>
    </location>
</feature>
<dbReference type="OrthoDB" id="1111503at2759"/>
<dbReference type="EMBL" id="JAEFBJ010000010">
    <property type="protein sequence ID" value="KAG7564187.1"/>
    <property type="molecule type" value="Genomic_DNA"/>
</dbReference>
<feature type="region of interest" description="Disordered" evidence="1">
    <location>
        <begin position="33"/>
        <end position="68"/>
    </location>
</feature>
<protein>
    <submittedName>
        <fullName evidence="3">Retrotransposon gag domain</fullName>
    </submittedName>
</protein>
<feature type="region of interest" description="Disordered" evidence="1">
    <location>
        <begin position="332"/>
        <end position="377"/>
    </location>
</feature>
<proteinExistence type="predicted"/>
<dbReference type="PANTHER" id="PTHR33067">
    <property type="entry name" value="RNA-DIRECTED DNA POLYMERASE-RELATED"/>
    <property type="match status" value="1"/>
</dbReference>
<comment type="caution">
    <text evidence="3">The sequence shown here is derived from an EMBL/GenBank/DDBJ whole genome shotgun (WGS) entry which is preliminary data.</text>
</comment>
<dbReference type="Proteomes" id="UP000694251">
    <property type="component" value="Chromosome 10"/>
</dbReference>
<keyword evidence="4" id="KW-1185">Reference proteome</keyword>
<feature type="compositionally biased region" description="Low complexity" evidence="1">
    <location>
        <begin position="348"/>
        <end position="369"/>
    </location>
</feature>
<feature type="compositionally biased region" description="Acidic residues" evidence="1">
    <location>
        <begin position="980"/>
        <end position="989"/>
    </location>
</feature>
<evidence type="ECO:0000313" key="3">
    <source>
        <dbReference type="EMBL" id="KAG7564187.1"/>
    </source>
</evidence>
<evidence type="ECO:0000259" key="2">
    <source>
        <dbReference type="Pfam" id="PF03732"/>
    </source>
</evidence>